<dbReference type="AlphaFoldDB" id="A0ABD3FL36"/>
<evidence type="ECO:0000256" key="1">
    <source>
        <dbReference type="SAM" id="SignalP"/>
    </source>
</evidence>
<organism evidence="2 3">
    <name type="scientific">Phytophthora oleae</name>
    <dbReference type="NCBI Taxonomy" id="2107226"/>
    <lineage>
        <taxon>Eukaryota</taxon>
        <taxon>Sar</taxon>
        <taxon>Stramenopiles</taxon>
        <taxon>Oomycota</taxon>
        <taxon>Peronosporomycetes</taxon>
        <taxon>Peronosporales</taxon>
        <taxon>Peronosporaceae</taxon>
        <taxon>Phytophthora</taxon>
    </lineage>
</organism>
<keyword evidence="3" id="KW-1185">Reference proteome</keyword>
<evidence type="ECO:0000313" key="3">
    <source>
        <dbReference type="Proteomes" id="UP001632037"/>
    </source>
</evidence>
<proteinExistence type="predicted"/>
<dbReference type="EMBL" id="JBIMZQ010000015">
    <property type="protein sequence ID" value="KAL3667064.1"/>
    <property type="molecule type" value="Genomic_DNA"/>
</dbReference>
<feature type="chain" id="PRO_5044885302" description="RxLR effector protein" evidence="1">
    <location>
        <begin position="27"/>
        <end position="84"/>
    </location>
</feature>
<dbReference type="Proteomes" id="UP001632037">
    <property type="component" value="Unassembled WGS sequence"/>
</dbReference>
<evidence type="ECO:0000313" key="2">
    <source>
        <dbReference type="EMBL" id="KAL3667064.1"/>
    </source>
</evidence>
<accession>A0ABD3FL36</accession>
<evidence type="ECO:0008006" key="4">
    <source>
        <dbReference type="Google" id="ProtNLM"/>
    </source>
</evidence>
<reference evidence="2 3" key="1">
    <citation type="submission" date="2024-09" db="EMBL/GenBank/DDBJ databases">
        <title>Genome sequencing and assembly of Phytophthora oleae, isolate VK10A, causative agent of rot of olive drupes.</title>
        <authorList>
            <person name="Conti Taguali S."/>
            <person name="Riolo M."/>
            <person name="La Spada F."/>
            <person name="Cacciola S.O."/>
            <person name="Dionisio G."/>
        </authorList>
    </citation>
    <scope>NUCLEOTIDE SEQUENCE [LARGE SCALE GENOMIC DNA]</scope>
    <source>
        <strain evidence="2 3">VK10A</strain>
    </source>
</reference>
<protein>
    <recommendedName>
        <fullName evidence="4">RxLR effector protein</fullName>
    </recommendedName>
</protein>
<name>A0ABD3FL36_9STRA</name>
<gene>
    <name evidence="2" type="ORF">V7S43_008006</name>
</gene>
<keyword evidence="1" id="KW-0732">Signal</keyword>
<comment type="caution">
    <text evidence="2">The sequence shown here is derived from an EMBL/GenBank/DDBJ whole genome shotgun (WGS) entry which is preliminary data.</text>
</comment>
<sequence length="84" mass="9229">MLKQLATTLMLTLMFVLVLDPASAHAASPSFQLLRAADGRQLEAESASSSTNATNPLYESNTKIKGCKTIQYFFFWSCCGWNSC</sequence>
<feature type="signal peptide" evidence="1">
    <location>
        <begin position="1"/>
        <end position="26"/>
    </location>
</feature>